<organism evidence="1 2">
    <name type="scientific">Cochliobolus sativus</name>
    <name type="common">Common root rot and spot blotch fungus</name>
    <name type="synonym">Bipolaris sorokiniana</name>
    <dbReference type="NCBI Taxonomy" id="45130"/>
    <lineage>
        <taxon>Eukaryota</taxon>
        <taxon>Fungi</taxon>
        <taxon>Dikarya</taxon>
        <taxon>Ascomycota</taxon>
        <taxon>Pezizomycotina</taxon>
        <taxon>Dothideomycetes</taxon>
        <taxon>Pleosporomycetidae</taxon>
        <taxon>Pleosporales</taxon>
        <taxon>Pleosporineae</taxon>
        <taxon>Pleosporaceae</taxon>
        <taxon>Bipolaris</taxon>
    </lineage>
</organism>
<dbReference type="Proteomes" id="UP000624244">
    <property type="component" value="Unassembled WGS sequence"/>
</dbReference>
<reference evidence="1" key="1">
    <citation type="submission" date="2019-11" db="EMBL/GenBank/DDBJ databases">
        <title>Bipolaris sorokiniana Genome sequencing.</title>
        <authorList>
            <person name="Wang H."/>
        </authorList>
    </citation>
    <scope>NUCLEOTIDE SEQUENCE</scope>
</reference>
<proteinExistence type="predicted"/>
<protein>
    <submittedName>
        <fullName evidence="1">Uncharacterized protein</fullName>
    </submittedName>
</protein>
<name>A0A8H5ZP76_COCSA</name>
<evidence type="ECO:0000313" key="2">
    <source>
        <dbReference type="Proteomes" id="UP000624244"/>
    </source>
</evidence>
<sequence>MANFNYRTNASDSALNNRAAHKYPEQFRTAQSRPWAAFGHFTIPQRFIGFLCFQKKVPAPFSRCSNSRNKLDIATCRSQFPLHCAPPSAAGLAAFSVPHASFSFSGIVTRFGPLPDASAARLLTASERIAAFVWRLGQERGG</sequence>
<comment type="caution">
    <text evidence="1">The sequence shown here is derived from an EMBL/GenBank/DDBJ whole genome shotgun (WGS) entry which is preliminary data.</text>
</comment>
<evidence type="ECO:0000313" key="1">
    <source>
        <dbReference type="EMBL" id="KAF5852640.1"/>
    </source>
</evidence>
<gene>
    <name evidence="1" type="ORF">GGP41_008009</name>
</gene>
<dbReference type="AlphaFoldDB" id="A0A8H5ZP76"/>
<accession>A0A8H5ZP76</accession>
<dbReference type="EMBL" id="WNKQ01000003">
    <property type="protein sequence ID" value="KAF5852640.1"/>
    <property type="molecule type" value="Genomic_DNA"/>
</dbReference>